<keyword evidence="2" id="KW-0812">Transmembrane</keyword>
<organism evidence="4 5">
    <name type="scientific">Bacteroides ovatus</name>
    <dbReference type="NCBI Taxonomy" id="28116"/>
    <lineage>
        <taxon>Bacteria</taxon>
        <taxon>Pseudomonadati</taxon>
        <taxon>Bacteroidota</taxon>
        <taxon>Bacteroidia</taxon>
        <taxon>Bacteroidales</taxon>
        <taxon>Bacteroidaceae</taxon>
        <taxon>Bacteroides</taxon>
    </lineage>
</organism>
<feature type="region of interest" description="Disordered" evidence="1">
    <location>
        <begin position="118"/>
        <end position="138"/>
    </location>
</feature>
<evidence type="ECO:0000313" key="5">
    <source>
        <dbReference type="Proteomes" id="UP000183670"/>
    </source>
</evidence>
<dbReference type="Pfam" id="PF12508">
    <property type="entry name" value="Transposon_TraM"/>
    <property type="match status" value="1"/>
</dbReference>
<name>A0A1G6G4I3_BACOV</name>
<dbReference type="NCBIfam" id="TIGR03779">
    <property type="entry name" value="Bac_Flav_CT_M"/>
    <property type="match status" value="1"/>
</dbReference>
<protein>
    <submittedName>
        <fullName evidence="4">Bacteroides conjugative transposon TraM protein</fullName>
    </submittedName>
</protein>
<proteinExistence type="predicted"/>
<accession>A0A1G6G4I3</accession>
<dbReference type="RefSeq" id="WP_074557832.1">
    <property type="nucleotide sequence ID" value="NZ_FMYE01000014.1"/>
</dbReference>
<dbReference type="AlphaFoldDB" id="A0A1G6G4I3"/>
<keyword evidence="2" id="KW-0472">Membrane</keyword>
<evidence type="ECO:0000256" key="1">
    <source>
        <dbReference type="SAM" id="MobiDB-lite"/>
    </source>
</evidence>
<keyword evidence="2" id="KW-1133">Transmembrane helix</keyword>
<feature type="domain" description="Conjugative transposon TraM C-terminal" evidence="3">
    <location>
        <begin position="227"/>
        <end position="378"/>
    </location>
</feature>
<evidence type="ECO:0000313" key="4">
    <source>
        <dbReference type="EMBL" id="SDB76917.1"/>
    </source>
</evidence>
<feature type="transmembrane region" description="Helical" evidence="2">
    <location>
        <begin position="12"/>
        <end position="32"/>
    </location>
</feature>
<reference evidence="4 5" key="1">
    <citation type="submission" date="2016-10" db="EMBL/GenBank/DDBJ databases">
        <authorList>
            <person name="de Groot N.N."/>
        </authorList>
    </citation>
    <scope>NUCLEOTIDE SEQUENCE [LARGE SCALE GENOMIC DNA]</scope>
    <source>
        <strain evidence="4 5">NLAE-zl-C500</strain>
    </source>
</reference>
<evidence type="ECO:0000259" key="3">
    <source>
        <dbReference type="Pfam" id="PF12508"/>
    </source>
</evidence>
<dbReference type="InterPro" id="IPR022187">
    <property type="entry name" value="Conjug_transposon_TraM"/>
</dbReference>
<dbReference type="EMBL" id="FMYE01000014">
    <property type="protein sequence ID" value="SDB76917.1"/>
    <property type="molecule type" value="Genomic_DNA"/>
</dbReference>
<dbReference type="InterPro" id="IPR055407">
    <property type="entry name" value="TraM_C"/>
</dbReference>
<evidence type="ECO:0000256" key="2">
    <source>
        <dbReference type="SAM" id="Phobius"/>
    </source>
</evidence>
<gene>
    <name evidence="4" type="ORF">SAMN05192581_101481</name>
</gene>
<dbReference type="Proteomes" id="UP000183670">
    <property type="component" value="Unassembled WGS sequence"/>
</dbReference>
<sequence length="388" mass="43218">MKLTDKINFKQPKYMLPLIIYLPLLGTAYFVFDMFDTELAEKKDANMQTTEYLNPNLPQAQIKSDGIGGKYENMLNSYGKIEDHSAVNNIEIEDNNEKEEFQSKYSDEELRKLDAEAAERTAEMERQKGMQKTDTDKTESEALAELNKALAQARLKAQQETGLTDAGQQADENNQANRIISGSVNINDKSRNAISEEAEATEVVKKVKVSSDYFNTLAENEKEANLIKAIIDEDVKATDGTRIRLRLLDDVEIGELVVPKGSYLYATMSGFGSQRVKGNIKSMLIDDELVKINLSIYDTDGMEGLYVPSSSFRETTKDVASSAASGNMEMNNGTNTGNSMAQWAAQAMTNAYQKTSNAIGKAIKKNKVKLKYGTFVYLINSKESKKNK</sequence>